<dbReference type="InterPro" id="IPR051083">
    <property type="entry name" value="GrpII_Intron_Splice-Mob/Def"/>
</dbReference>
<dbReference type="EMBL" id="JABANE010000208">
    <property type="protein sequence ID" value="NME72781.1"/>
    <property type="molecule type" value="Genomic_DNA"/>
</dbReference>
<dbReference type="Gene3D" id="3.30.70.270">
    <property type="match status" value="1"/>
</dbReference>
<dbReference type="SUPFAM" id="SSF56672">
    <property type="entry name" value="DNA/RNA polymerases"/>
    <property type="match status" value="1"/>
</dbReference>
<keyword evidence="4" id="KW-1185">Reference proteome</keyword>
<dbReference type="EC" id="2.7.7.49" evidence="3"/>
<comment type="similarity">
    <text evidence="1">Belongs to the bacterial reverse transcriptase family.</text>
</comment>
<dbReference type="CDD" id="cd01651">
    <property type="entry name" value="RT_G2_intron"/>
    <property type="match status" value="1"/>
</dbReference>
<name>A0A7X9S1Q0_9BACT</name>
<reference evidence="3 4" key="1">
    <citation type="submission" date="2020-04" db="EMBL/GenBank/DDBJ databases">
        <title>Flammeovirga sp. SR4, a novel species isolated from seawater.</title>
        <authorList>
            <person name="Wang X."/>
        </authorList>
    </citation>
    <scope>NUCLEOTIDE SEQUENCE [LARGE SCALE GENOMIC DNA]</scope>
    <source>
        <strain evidence="3 4">ATCC 23126</strain>
    </source>
</reference>
<dbReference type="NCBIfam" id="TIGR04416">
    <property type="entry name" value="group_II_RT_mat"/>
    <property type="match status" value="1"/>
</dbReference>
<dbReference type="InterPro" id="IPR043502">
    <property type="entry name" value="DNA/RNA_pol_sf"/>
</dbReference>
<dbReference type="GO" id="GO:0003964">
    <property type="term" value="F:RNA-directed DNA polymerase activity"/>
    <property type="evidence" value="ECO:0007669"/>
    <property type="project" value="UniProtKB-KW"/>
</dbReference>
<feature type="domain" description="Reverse transcriptase" evidence="2">
    <location>
        <begin position="54"/>
        <end position="282"/>
    </location>
</feature>
<dbReference type="InterPro" id="IPR030931">
    <property type="entry name" value="Group_II_RT_mat"/>
</dbReference>
<dbReference type="RefSeq" id="WP_169660952.1">
    <property type="nucleotide sequence ID" value="NZ_JABANE010000208.1"/>
</dbReference>
<comment type="caution">
    <text evidence="3">The sequence shown here is derived from an EMBL/GenBank/DDBJ whole genome shotgun (WGS) entry which is preliminary data.</text>
</comment>
<dbReference type="PANTHER" id="PTHR34047:SF8">
    <property type="entry name" value="PROTEIN YKFC"/>
    <property type="match status" value="1"/>
</dbReference>
<dbReference type="InterPro" id="IPR000477">
    <property type="entry name" value="RT_dom"/>
</dbReference>
<dbReference type="Proteomes" id="UP000576082">
    <property type="component" value="Unassembled WGS sequence"/>
</dbReference>
<accession>A0A7X9S1Q0</accession>
<evidence type="ECO:0000256" key="1">
    <source>
        <dbReference type="ARBA" id="ARBA00034120"/>
    </source>
</evidence>
<dbReference type="PANTHER" id="PTHR34047">
    <property type="entry name" value="NUCLEAR INTRON MATURASE 1, MITOCHONDRIAL-RELATED"/>
    <property type="match status" value="1"/>
</dbReference>
<dbReference type="PROSITE" id="PS50878">
    <property type="entry name" value="RT_POL"/>
    <property type="match status" value="1"/>
</dbReference>
<dbReference type="AlphaFoldDB" id="A0A7X9S1Q0"/>
<keyword evidence="3" id="KW-0548">Nucleotidyltransferase</keyword>
<gene>
    <name evidence="3" type="primary">ltrA</name>
    <name evidence="3" type="ORF">HHU12_32785</name>
</gene>
<evidence type="ECO:0000313" key="3">
    <source>
        <dbReference type="EMBL" id="NME72781.1"/>
    </source>
</evidence>
<dbReference type="InterPro" id="IPR043128">
    <property type="entry name" value="Rev_trsase/Diguanyl_cyclase"/>
</dbReference>
<keyword evidence="3" id="KW-0808">Transferase</keyword>
<evidence type="ECO:0000313" key="4">
    <source>
        <dbReference type="Proteomes" id="UP000576082"/>
    </source>
</evidence>
<sequence length="429" mass="50120">MHKRYSLIDKVYSIKNLTEAFNKVKRNKGSRTKGIDGVTAHSFQVELTKELCLLHDELRSGEYRPQPVRRTFIDKPDGSQRPLGIPCFRDRVVQQALCTILEPIFEETFHPSSYAYLPNRSAHHSVTKADLFMRKYGLSHVVDMDLSQCFDLLDHQEIIDSVGEYVSDGKVLSLIEHFLKSGIMHKSTFIESSKGSPQGGVISPLLANIYLNRFDQSMKCRGIRLVRYADDILLFARTKSEAYCHMRSAVSFLEGSLKLRVNATKTSITHLRDGLHYLGFLIDLQGVRVSPKSIKSFKDKVRKLTRRSQGHYPLKIYIRDLSQLMQGYSMYYRLGLSKSLFRSLQSWIRRRLRMMIMKSWKSWKGLYKQLRRMNYKGTYRRISLRRWRNSNCYLIHRALPDKWFSEQGLFDLTKVITNTIHQFRDKVLA</sequence>
<organism evidence="3 4">
    <name type="scientific">Flammeovirga aprica JL-4</name>
    <dbReference type="NCBI Taxonomy" id="694437"/>
    <lineage>
        <taxon>Bacteria</taxon>
        <taxon>Pseudomonadati</taxon>
        <taxon>Bacteroidota</taxon>
        <taxon>Cytophagia</taxon>
        <taxon>Cytophagales</taxon>
        <taxon>Flammeovirgaceae</taxon>
        <taxon>Flammeovirga</taxon>
    </lineage>
</organism>
<keyword evidence="3" id="KW-0695">RNA-directed DNA polymerase</keyword>
<dbReference type="Pfam" id="PF08388">
    <property type="entry name" value="GIIM"/>
    <property type="match status" value="1"/>
</dbReference>
<protein>
    <submittedName>
        <fullName evidence="3">Group II intron reverse transcriptase/maturase</fullName>
        <ecNumber evidence="3">2.7.7.49</ecNumber>
    </submittedName>
</protein>
<proteinExistence type="inferred from homology"/>
<dbReference type="Pfam" id="PF00078">
    <property type="entry name" value="RVT_1"/>
    <property type="match status" value="1"/>
</dbReference>
<evidence type="ECO:0000259" key="2">
    <source>
        <dbReference type="PROSITE" id="PS50878"/>
    </source>
</evidence>
<dbReference type="InterPro" id="IPR013597">
    <property type="entry name" value="Mat_intron_G2"/>
</dbReference>